<proteinExistence type="predicted"/>
<dbReference type="EMBL" id="KB726990">
    <property type="protein sequence ID" value="EMT65031.1"/>
    <property type="molecule type" value="Genomic_DNA"/>
</dbReference>
<dbReference type="HOGENOM" id="CLU_150789_0_0_1"/>
<sequence>MTSPQSRHAHVPKSFEQGSSGKIVALNGFPGTGKLTILQRLKKFFPGDTTCLLDNHLLIGPVVAVIHDRVDRHHELRRLVRAPILRGHTILVTACLIADNFNDAIFFQEYLDLAPKIHAPLYWLNDVSGSVEVSTQHLSDILG</sequence>
<keyword evidence="2" id="KW-1185">Reference proteome</keyword>
<dbReference type="STRING" id="1229665.N1RHM9"/>
<dbReference type="SUPFAM" id="SSF52540">
    <property type="entry name" value="P-loop containing nucleoside triphosphate hydrolases"/>
    <property type="match status" value="1"/>
</dbReference>
<gene>
    <name evidence="1" type="ORF">FOC4_g10011005</name>
</gene>
<dbReference type="InterPro" id="IPR027417">
    <property type="entry name" value="P-loop_NTPase"/>
</dbReference>
<reference evidence="2" key="1">
    <citation type="submission" date="2012-09" db="EMBL/GenBank/DDBJ databases">
        <title>Genome sequencing and comparative transcriptomics of race 1 and race 4 of banana pathogen: Fusarium oxysporum f. sp. cubense.</title>
        <authorList>
            <person name="Fang X."/>
            <person name="Huang J."/>
        </authorList>
    </citation>
    <scope>NUCLEOTIDE SEQUENCE [LARGE SCALE GENOMIC DNA]</scope>
    <source>
        <strain evidence="2">race 4</strain>
    </source>
</reference>
<evidence type="ECO:0008006" key="3">
    <source>
        <dbReference type="Google" id="ProtNLM"/>
    </source>
</evidence>
<dbReference type="AlphaFoldDB" id="N1RHM9"/>
<dbReference type="OrthoDB" id="5426988at2759"/>
<evidence type="ECO:0000313" key="2">
    <source>
        <dbReference type="Proteomes" id="UP000016929"/>
    </source>
</evidence>
<protein>
    <recommendedName>
        <fullName evidence="3">CobW/HypB/UreG nucleotide-binding domain-containing protein</fullName>
    </recommendedName>
</protein>
<reference evidence="2" key="2">
    <citation type="journal article" date="2014" name="PLoS ONE">
        <title>Genome and Transcriptome Analysis of the Fungal Pathogen Fusarium oxysporum f. sp. cubense Causing Banana Vascular Wilt Disease.</title>
        <authorList>
            <person name="Guo L."/>
            <person name="Han L."/>
            <person name="Yang L."/>
            <person name="Zeng H."/>
            <person name="Fan D."/>
            <person name="Zhu Y."/>
            <person name="Feng Y."/>
            <person name="Wang G."/>
            <person name="Peng C."/>
            <person name="Jiang X."/>
            <person name="Zhou D."/>
            <person name="Ni P."/>
            <person name="Liang C."/>
            <person name="Liu L."/>
            <person name="Wang J."/>
            <person name="Mao C."/>
            <person name="Fang X."/>
            <person name="Peng M."/>
            <person name="Huang J."/>
        </authorList>
    </citation>
    <scope>NUCLEOTIDE SEQUENCE [LARGE SCALE GENOMIC DNA]</scope>
    <source>
        <strain evidence="2">race 4</strain>
    </source>
</reference>
<dbReference type="Proteomes" id="UP000016929">
    <property type="component" value="Unassembled WGS sequence"/>
</dbReference>
<organism evidence="1 2">
    <name type="scientific">Fusarium oxysporum f. sp. cubense (strain race 4)</name>
    <name type="common">Panama disease fungus</name>
    <dbReference type="NCBI Taxonomy" id="2502994"/>
    <lineage>
        <taxon>Eukaryota</taxon>
        <taxon>Fungi</taxon>
        <taxon>Dikarya</taxon>
        <taxon>Ascomycota</taxon>
        <taxon>Pezizomycotina</taxon>
        <taxon>Sordariomycetes</taxon>
        <taxon>Hypocreomycetidae</taxon>
        <taxon>Hypocreales</taxon>
        <taxon>Nectriaceae</taxon>
        <taxon>Fusarium</taxon>
        <taxon>Fusarium oxysporum species complex</taxon>
    </lineage>
</organism>
<accession>N1RHM9</accession>
<evidence type="ECO:0000313" key="1">
    <source>
        <dbReference type="EMBL" id="EMT65031.1"/>
    </source>
</evidence>
<name>N1RHM9_FUSC4</name>